<feature type="compositionally biased region" description="Polar residues" evidence="1">
    <location>
        <begin position="258"/>
        <end position="267"/>
    </location>
</feature>
<feature type="compositionally biased region" description="Basic and acidic residues" evidence="1">
    <location>
        <begin position="314"/>
        <end position="325"/>
    </location>
</feature>
<organism evidence="2 3">
    <name type="scientific">Neohortaea acidophila</name>
    <dbReference type="NCBI Taxonomy" id="245834"/>
    <lineage>
        <taxon>Eukaryota</taxon>
        <taxon>Fungi</taxon>
        <taxon>Dikarya</taxon>
        <taxon>Ascomycota</taxon>
        <taxon>Pezizomycotina</taxon>
        <taxon>Dothideomycetes</taxon>
        <taxon>Dothideomycetidae</taxon>
        <taxon>Mycosphaerellales</taxon>
        <taxon>Teratosphaeriaceae</taxon>
        <taxon>Neohortaea</taxon>
    </lineage>
</organism>
<evidence type="ECO:0000313" key="2">
    <source>
        <dbReference type="EMBL" id="KAF2484677.1"/>
    </source>
</evidence>
<feature type="compositionally biased region" description="Low complexity" evidence="1">
    <location>
        <begin position="276"/>
        <end position="307"/>
    </location>
</feature>
<feature type="compositionally biased region" description="Polar residues" evidence="1">
    <location>
        <begin position="40"/>
        <end position="51"/>
    </location>
</feature>
<feature type="region of interest" description="Disordered" evidence="1">
    <location>
        <begin position="258"/>
        <end position="334"/>
    </location>
</feature>
<gene>
    <name evidence="2" type="ORF">BDY17DRAFT_296122</name>
</gene>
<name>A0A6A6PZS4_9PEZI</name>
<evidence type="ECO:0000256" key="1">
    <source>
        <dbReference type="SAM" id="MobiDB-lite"/>
    </source>
</evidence>
<accession>A0A6A6PZS4</accession>
<proteinExistence type="predicted"/>
<dbReference type="EMBL" id="MU001634">
    <property type="protein sequence ID" value="KAF2484677.1"/>
    <property type="molecule type" value="Genomic_DNA"/>
</dbReference>
<dbReference type="GeneID" id="54474408"/>
<dbReference type="Proteomes" id="UP000799767">
    <property type="component" value="Unassembled WGS sequence"/>
</dbReference>
<feature type="region of interest" description="Disordered" evidence="1">
    <location>
        <begin position="1"/>
        <end position="85"/>
    </location>
</feature>
<sequence length="361" mass="38707">MRAEWAHKGNGSSKQTQGKARANAGFAHRAHRHAHANIAVTGQSADISSPIPNTPGKPKKTSSHTTGRSITSGVTLSPEETPKKHRAHTNVPAAMNEEEEVEFSAYDDHGHGVLLPEANMMGDFSYNAHNPGFFNVPGTYGGLRFQNGLTANGNHFPPTYNTQPMMGAHMSTTDYSSSNSSTLPDFTAHTATNIGMTAANMIAPTSPAMQMIPAHVQFAANQFNSHNNHHNGMDNFHDGSASDSYNYTDTAGVTPSMNDANFDSFDSQPALHATQSSSMSSASGSPTAEASDAFAQSMSDSFDSSSDGLVKQSEGMKIHDHEKPFDPMLYQQEEPDDVFADLGEYEHDEELAKELGLILGS</sequence>
<feature type="compositionally biased region" description="Polar residues" evidence="1">
    <location>
        <begin position="63"/>
        <end position="75"/>
    </location>
</feature>
<dbReference type="RefSeq" id="XP_033591246.1">
    <property type="nucleotide sequence ID" value="XM_033733406.1"/>
</dbReference>
<evidence type="ECO:0000313" key="3">
    <source>
        <dbReference type="Proteomes" id="UP000799767"/>
    </source>
</evidence>
<reference evidence="2" key="1">
    <citation type="journal article" date="2020" name="Stud. Mycol.">
        <title>101 Dothideomycetes genomes: a test case for predicting lifestyles and emergence of pathogens.</title>
        <authorList>
            <person name="Haridas S."/>
            <person name="Albert R."/>
            <person name="Binder M."/>
            <person name="Bloem J."/>
            <person name="Labutti K."/>
            <person name="Salamov A."/>
            <person name="Andreopoulos B."/>
            <person name="Baker S."/>
            <person name="Barry K."/>
            <person name="Bills G."/>
            <person name="Bluhm B."/>
            <person name="Cannon C."/>
            <person name="Castanera R."/>
            <person name="Culley D."/>
            <person name="Daum C."/>
            <person name="Ezra D."/>
            <person name="Gonzalez J."/>
            <person name="Henrissat B."/>
            <person name="Kuo A."/>
            <person name="Liang C."/>
            <person name="Lipzen A."/>
            <person name="Lutzoni F."/>
            <person name="Magnuson J."/>
            <person name="Mondo S."/>
            <person name="Nolan M."/>
            <person name="Ohm R."/>
            <person name="Pangilinan J."/>
            <person name="Park H.-J."/>
            <person name="Ramirez L."/>
            <person name="Alfaro M."/>
            <person name="Sun H."/>
            <person name="Tritt A."/>
            <person name="Yoshinaga Y."/>
            <person name="Zwiers L.-H."/>
            <person name="Turgeon B."/>
            <person name="Goodwin S."/>
            <person name="Spatafora J."/>
            <person name="Crous P."/>
            <person name="Grigoriev I."/>
        </authorList>
    </citation>
    <scope>NUCLEOTIDE SEQUENCE</scope>
    <source>
        <strain evidence="2">CBS 113389</strain>
    </source>
</reference>
<dbReference type="AlphaFoldDB" id="A0A6A6PZS4"/>
<keyword evidence="3" id="KW-1185">Reference proteome</keyword>
<protein>
    <submittedName>
        <fullName evidence="2">Uncharacterized protein</fullName>
    </submittedName>
</protein>